<dbReference type="KEGG" id="ehx:EMIHUDRAFT_456924"/>
<sequence length="255" mass="27190">MADDPAPLVGLQPSSYEVGKDEYVPPLFALPGDYEEAEFEFETGSHRLHQAVTGWREGGCDILWSMVMPATVALNLDRLVGRTVLELGAGCGLVGLIAAQTASHVVITDGDVPEVALCTDNAARHAPSHARVEAAHLAWGARPSQQAQAEGRLGGCRAFDVIIASQVVYVLACIPALVETFATLLAPDGEVWLYNDRVSYSLGPDGQTECRACLDKALASHGLAATADTCLRLPRDFDELPSHAYLLRITRAPSA</sequence>
<evidence type="ECO:0000313" key="2">
    <source>
        <dbReference type="Proteomes" id="UP000013827"/>
    </source>
</evidence>
<protein>
    <submittedName>
        <fullName evidence="1">Uncharacterized protein</fullName>
    </submittedName>
</protein>
<reference evidence="2" key="1">
    <citation type="journal article" date="2013" name="Nature">
        <title>Pan genome of the phytoplankton Emiliania underpins its global distribution.</title>
        <authorList>
            <person name="Read B.A."/>
            <person name="Kegel J."/>
            <person name="Klute M.J."/>
            <person name="Kuo A."/>
            <person name="Lefebvre S.C."/>
            <person name="Maumus F."/>
            <person name="Mayer C."/>
            <person name="Miller J."/>
            <person name="Monier A."/>
            <person name="Salamov A."/>
            <person name="Young J."/>
            <person name="Aguilar M."/>
            <person name="Claverie J.M."/>
            <person name="Frickenhaus S."/>
            <person name="Gonzalez K."/>
            <person name="Herman E.K."/>
            <person name="Lin Y.C."/>
            <person name="Napier J."/>
            <person name="Ogata H."/>
            <person name="Sarno A.F."/>
            <person name="Shmutz J."/>
            <person name="Schroeder D."/>
            <person name="de Vargas C."/>
            <person name="Verret F."/>
            <person name="von Dassow P."/>
            <person name="Valentin K."/>
            <person name="Van de Peer Y."/>
            <person name="Wheeler G."/>
            <person name="Dacks J.B."/>
            <person name="Delwiche C.F."/>
            <person name="Dyhrman S.T."/>
            <person name="Glockner G."/>
            <person name="John U."/>
            <person name="Richards T."/>
            <person name="Worden A.Z."/>
            <person name="Zhang X."/>
            <person name="Grigoriev I.V."/>
            <person name="Allen A.E."/>
            <person name="Bidle K."/>
            <person name="Borodovsky M."/>
            <person name="Bowler C."/>
            <person name="Brownlee C."/>
            <person name="Cock J.M."/>
            <person name="Elias M."/>
            <person name="Gladyshev V.N."/>
            <person name="Groth M."/>
            <person name="Guda C."/>
            <person name="Hadaegh A."/>
            <person name="Iglesias-Rodriguez M.D."/>
            <person name="Jenkins J."/>
            <person name="Jones B.M."/>
            <person name="Lawson T."/>
            <person name="Leese F."/>
            <person name="Lindquist E."/>
            <person name="Lobanov A."/>
            <person name="Lomsadze A."/>
            <person name="Malik S.B."/>
            <person name="Marsh M.E."/>
            <person name="Mackinder L."/>
            <person name="Mock T."/>
            <person name="Mueller-Roeber B."/>
            <person name="Pagarete A."/>
            <person name="Parker M."/>
            <person name="Probert I."/>
            <person name="Quesneville H."/>
            <person name="Raines C."/>
            <person name="Rensing S.A."/>
            <person name="Riano-Pachon D.M."/>
            <person name="Richier S."/>
            <person name="Rokitta S."/>
            <person name="Shiraiwa Y."/>
            <person name="Soanes D.M."/>
            <person name="van der Giezen M."/>
            <person name="Wahlund T.M."/>
            <person name="Williams B."/>
            <person name="Wilson W."/>
            <person name="Wolfe G."/>
            <person name="Wurch L.L."/>
        </authorList>
    </citation>
    <scope>NUCLEOTIDE SEQUENCE</scope>
</reference>
<dbReference type="AlphaFoldDB" id="A0A0D3JZ31"/>
<dbReference type="PaxDb" id="2903-EOD28766"/>
<name>A0A0D3JZ31_EMIH1</name>
<accession>A0A0D3JZ31</accession>
<keyword evidence="2" id="KW-1185">Reference proteome</keyword>
<dbReference type="InterPro" id="IPR029063">
    <property type="entry name" value="SAM-dependent_MTases_sf"/>
</dbReference>
<reference evidence="1" key="2">
    <citation type="submission" date="2024-10" db="UniProtKB">
        <authorList>
            <consortium name="EnsemblProtists"/>
        </authorList>
    </citation>
    <scope>IDENTIFICATION</scope>
</reference>
<dbReference type="HOGENOM" id="CLU_1091698_0_0_1"/>
<dbReference type="GeneID" id="17274311"/>
<organism evidence="1 2">
    <name type="scientific">Emiliania huxleyi (strain CCMP1516)</name>
    <dbReference type="NCBI Taxonomy" id="280463"/>
    <lineage>
        <taxon>Eukaryota</taxon>
        <taxon>Haptista</taxon>
        <taxon>Haptophyta</taxon>
        <taxon>Prymnesiophyceae</taxon>
        <taxon>Isochrysidales</taxon>
        <taxon>Noelaerhabdaceae</taxon>
        <taxon>Emiliania</taxon>
    </lineage>
</organism>
<dbReference type="Gene3D" id="3.40.50.150">
    <property type="entry name" value="Vaccinia Virus protein VP39"/>
    <property type="match status" value="1"/>
</dbReference>
<dbReference type="InterPro" id="IPR019410">
    <property type="entry name" value="Methyltransf_16"/>
</dbReference>
<dbReference type="EnsemblProtists" id="EOD28766">
    <property type="protein sequence ID" value="EOD28766"/>
    <property type="gene ID" value="EMIHUDRAFT_456924"/>
</dbReference>
<dbReference type="SUPFAM" id="SSF53335">
    <property type="entry name" value="S-adenosyl-L-methionine-dependent methyltransferases"/>
    <property type="match status" value="1"/>
</dbReference>
<dbReference type="Pfam" id="PF10294">
    <property type="entry name" value="Methyltransf_16"/>
    <property type="match status" value="1"/>
</dbReference>
<evidence type="ECO:0000313" key="1">
    <source>
        <dbReference type="EnsemblProtists" id="EOD28766"/>
    </source>
</evidence>
<dbReference type="eggNOG" id="KOG2497">
    <property type="taxonomic scope" value="Eukaryota"/>
</dbReference>
<dbReference type="Proteomes" id="UP000013827">
    <property type="component" value="Unassembled WGS sequence"/>
</dbReference>
<proteinExistence type="predicted"/>
<dbReference type="RefSeq" id="XP_005781195.1">
    <property type="nucleotide sequence ID" value="XM_005781138.1"/>
</dbReference>
<dbReference type="STRING" id="2903.R1F0N4"/>
<dbReference type="PANTHER" id="PTHR14614">
    <property type="entry name" value="HEPATOCELLULAR CARCINOMA-ASSOCIATED ANTIGEN"/>
    <property type="match status" value="1"/>
</dbReference>